<dbReference type="CDD" id="cd05972">
    <property type="entry name" value="MACS_like"/>
    <property type="match status" value="1"/>
</dbReference>
<dbReference type="GO" id="GO:0015645">
    <property type="term" value="F:fatty acid ligase activity"/>
    <property type="evidence" value="ECO:0007669"/>
    <property type="project" value="TreeGrafter"/>
</dbReference>
<keyword evidence="2" id="KW-0436">Ligase</keyword>
<evidence type="ECO:0000259" key="6">
    <source>
        <dbReference type="Pfam" id="PF13193"/>
    </source>
</evidence>
<reference evidence="8" key="1">
    <citation type="submission" date="2016-10" db="EMBL/GenBank/DDBJ databases">
        <authorList>
            <person name="Varghese N."/>
            <person name="Submissions S."/>
        </authorList>
    </citation>
    <scope>NUCLEOTIDE SEQUENCE [LARGE SCALE GENOMIC DNA]</scope>
    <source>
        <strain evidence="8">CGMCC 1.10784</strain>
    </source>
</reference>
<keyword evidence="4" id="KW-0067">ATP-binding</keyword>
<dbReference type="SUPFAM" id="SSF56801">
    <property type="entry name" value="Acetyl-CoA synthetase-like"/>
    <property type="match status" value="1"/>
</dbReference>
<evidence type="ECO:0000256" key="1">
    <source>
        <dbReference type="ARBA" id="ARBA00006432"/>
    </source>
</evidence>
<dbReference type="EMBL" id="FOMT01000002">
    <property type="protein sequence ID" value="SFE19750.1"/>
    <property type="molecule type" value="Genomic_DNA"/>
</dbReference>
<dbReference type="PANTHER" id="PTHR43605">
    <property type="entry name" value="ACYL-COENZYME A SYNTHETASE"/>
    <property type="match status" value="1"/>
</dbReference>
<feature type="domain" description="AMP-binding enzyme C-terminal" evidence="6">
    <location>
        <begin position="455"/>
        <end position="533"/>
    </location>
</feature>
<evidence type="ECO:0000256" key="4">
    <source>
        <dbReference type="ARBA" id="ARBA00022840"/>
    </source>
</evidence>
<dbReference type="InterPro" id="IPR020845">
    <property type="entry name" value="AMP-binding_CS"/>
</dbReference>
<dbReference type="GO" id="GO:0005524">
    <property type="term" value="F:ATP binding"/>
    <property type="evidence" value="ECO:0007669"/>
    <property type="project" value="UniProtKB-KW"/>
</dbReference>
<evidence type="ECO:0000313" key="7">
    <source>
        <dbReference type="EMBL" id="SFE19750.1"/>
    </source>
</evidence>
<dbReference type="PANTHER" id="PTHR43605:SF10">
    <property type="entry name" value="ACYL-COA SYNTHETASE MEDIUM CHAIN FAMILY MEMBER 3"/>
    <property type="match status" value="1"/>
</dbReference>
<organism evidence="7 8">
    <name type="scientific">Paenibacillus catalpae</name>
    <dbReference type="NCBI Taxonomy" id="1045775"/>
    <lineage>
        <taxon>Bacteria</taxon>
        <taxon>Bacillati</taxon>
        <taxon>Bacillota</taxon>
        <taxon>Bacilli</taxon>
        <taxon>Bacillales</taxon>
        <taxon>Paenibacillaceae</taxon>
        <taxon>Paenibacillus</taxon>
    </lineage>
</organism>
<dbReference type="AlphaFoldDB" id="A0A1I1YP58"/>
<dbReference type="InterPro" id="IPR051087">
    <property type="entry name" value="Mitochondrial_ACSM"/>
</dbReference>
<evidence type="ECO:0000259" key="5">
    <source>
        <dbReference type="Pfam" id="PF00501"/>
    </source>
</evidence>
<dbReference type="STRING" id="1045775.SAMN05216378_2681"/>
<dbReference type="InterPro" id="IPR000873">
    <property type="entry name" value="AMP-dep_synth/lig_dom"/>
</dbReference>
<dbReference type="Pfam" id="PF13193">
    <property type="entry name" value="AMP-binding_C"/>
    <property type="match status" value="1"/>
</dbReference>
<evidence type="ECO:0000256" key="2">
    <source>
        <dbReference type="ARBA" id="ARBA00022598"/>
    </source>
</evidence>
<name>A0A1I1YP58_9BACL</name>
<dbReference type="GO" id="GO:0004321">
    <property type="term" value="F:fatty-acyl-CoA synthase activity"/>
    <property type="evidence" value="ECO:0007669"/>
    <property type="project" value="TreeGrafter"/>
</dbReference>
<dbReference type="GO" id="GO:0006633">
    <property type="term" value="P:fatty acid biosynthetic process"/>
    <property type="evidence" value="ECO:0007669"/>
    <property type="project" value="TreeGrafter"/>
</dbReference>
<dbReference type="Pfam" id="PF00501">
    <property type="entry name" value="AMP-binding"/>
    <property type="match status" value="1"/>
</dbReference>
<dbReference type="FunFam" id="3.30.300.30:FF:000005">
    <property type="entry name" value="Acyl-coenzyme A synthetase ACSM5, mitochondrial"/>
    <property type="match status" value="1"/>
</dbReference>
<evidence type="ECO:0000313" key="8">
    <source>
        <dbReference type="Proteomes" id="UP000198855"/>
    </source>
</evidence>
<dbReference type="PROSITE" id="PS00455">
    <property type="entry name" value="AMP_BINDING"/>
    <property type="match status" value="1"/>
</dbReference>
<evidence type="ECO:0000256" key="3">
    <source>
        <dbReference type="ARBA" id="ARBA00022741"/>
    </source>
</evidence>
<dbReference type="GO" id="GO:0006637">
    <property type="term" value="P:acyl-CoA metabolic process"/>
    <property type="evidence" value="ECO:0007669"/>
    <property type="project" value="TreeGrafter"/>
</dbReference>
<gene>
    <name evidence="7" type="ORF">SAMN05216378_2681</name>
</gene>
<keyword evidence="3" id="KW-0547">Nucleotide-binding</keyword>
<keyword evidence="8" id="KW-1185">Reference proteome</keyword>
<accession>A0A1I1YP58</accession>
<dbReference type="Gene3D" id="3.40.50.12780">
    <property type="entry name" value="N-terminal domain of ligase-like"/>
    <property type="match status" value="1"/>
</dbReference>
<dbReference type="Gene3D" id="3.30.300.30">
    <property type="match status" value="1"/>
</dbReference>
<dbReference type="InterPro" id="IPR042099">
    <property type="entry name" value="ANL_N_sf"/>
</dbReference>
<protein>
    <submittedName>
        <fullName evidence="7">Acetyl-CoA synthetase</fullName>
    </submittedName>
</protein>
<proteinExistence type="inferred from homology"/>
<dbReference type="GO" id="GO:0016405">
    <property type="term" value="F:CoA-ligase activity"/>
    <property type="evidence" value="ECO:0007669"/>
    <property type="project" value="UniProtKB-ARBA"/>
</dbReference>
<feature type="domain" description="AMP-dependent synthetase/ligase" evidence="5">
    <location>
        <begin position="43"/>
        <end position="405"/>
    </location>
</feature>
<dbReference type="InterPro" id="IPR025110">
    <property type="entry name" value="AMP-bd_C"/>
</dbReference>
<comment type="similarity">
    <text evidence="1">Belongs to the ATP-dependent AMP-binding enzyme family.</text>
</comment>
<dbReference type="InterPro" id="IPR045851">
    <property type="entry name" value="AMP-bd_C_sf"/>
</dbReference>
<sequence length="548" mass="60821">MFMTCAILSLISEEYGINKGAGWMNFEQWIAPEQYNISSEIERHKSDKIALRLLDDQGQTKQMTYNELLKQVNRLAGGLNELGLAKGDRVLVMVPRTIEAYIIYVACLKLGLVIIPSSEMLRTKDLSYRLNHSEARAVMAWAEGAAEVDNITEELPSLQFRIDASGGQADGWLSLRSLTEGQPEERAAEPTTRDDMAILAYTSGTTGNPKGVVHSHGWGYAHLRITSAWLGIQSSDLVWATAAPGWQKWIWTPFLSVLGSGATGFIYNGSFSAERYLELIQENQIQVLCCTPTEYRILAKLDTLDQYDLSSIRSAVSAGEPLNQTVIKQFQETFSFTIRDGYGQTESTLLIGNLKDSPIKIGSMGKSIVPGLVEIIDEEGRPQPMGEIGSIAVHTGMPALFKSYYRDPERKGANIVGSYFITGDRASQDEEGYLWFEGRGDDIIISSGYTIGPFEVEEALLRHPSVKECAAVASPDEIRGHVVKAFIVLKDGITGTPELAKELQDHVKSVTAPYKYPRKIEFINELPKTNSGKIRRIELRQREAHMNS</sequence>
<dbReference type="Proteomes" id="UP000198855">
    <property type="component" value="Unassembled WGS sequence"/>
</dbReference>